<dbReference type="Proteomes" id="UP001311232">
    <property type="component" value="Unassembled WGS sequence"/>
</dbReference>
<comment type="caution">
    <text evidence="4">The sequence shown here is derived from an EMBL/GenBank/DDBJ whole genome shotgun (WGS) entry which is preliminary data.</text>
</comment>
<feature type="region of interest" description="Disordered" evidence="2">
    <location>
        <begin position="1"/>
        <end position="31"/>
    </location>
</feature>
<evidence type="ECO:0000313" key="4">
    <source>
        <dbReference type="EMBL" id="KAK5607357.1"/>
    </source>
</evidence>
<organism evidence="4 5">
    <name type="scientific">Crenichthys baileyi</name>
    <name type="common">White River springfish</name>
    <dbReference type="NCBI Taxonomy" id="28760"/>
    <lineage>
        <taxon>Eukaryota</taxon>
        <taxon>Metazoa</taxon>
        <taxon>Chordata</taxon>
        <taxon>Craniata</taxon>
        <taxon>Vertebrata</taxon>
        <taxon>Euteleostomi</taxon>
        <taxon>Actinopterygii</taxon>
        <taxon>Neopterygii</taxon>
        <taxon>Teleostei</taxon>
        <taxon>Neoteleostei</taxon>
        <taxon>Acanthomorphata</taxon>
        <taxon>Ovalentaria</taxon>
        <taxon>Atherinomorphae</taxon>
        <taxon>Cyprinodontiformes</taxon>
        <taxon>Goodeidae</taxon>
        <taxon>Crenichthys</taxon>
    </lineage>
</organism>
<dbReference type="PANTHER" id="PTHR47219:SF15">
    <property type="entry name" value="TBC1 DOMAIN FAMILY MEMBER 12 ISOFORM X1"/>
    <property type="match status" value="1"/>
</dbReference>
<feature type="compositionally biased region" description="Polar residues" evidence="2">
    <location>
        <begin position="1"/>
        <end position="15"/>
    </location>
</feature>
<feature type="region of interest" description="Disordered" evidence="2">
    <location>
        <begin position="247"/>
        <end position="325"/>
    </location>
</feature>
<evidence type="ECO:0000256" key="2">
    <source>
        <dbReference type="SAM" id="MobiDB-lite"/>
    </source>
</evidence>
<dbReference type="FunFam" id="1.10.8.270:FF:000008">
    <property type="entry name" value="Putative TBC1 domain family member 14"/>
    <property type="match status" value="1"/>
</dbReference>
<dbReference type="FunFam" id="1.10.472.80:FF:000006">
    <property type="entry name" value="TBC1 domain family member 14"/>
    <property type="match status" value="1"/>
</dbReference>
<evidence type="ECO:0000259" key="3">
    <source>
        <dbReference type="PROSITE" id="PS50086"/>
    </source>
</evidence>
<dbReference type="InterPro" id="IPR050302">
    <property type="entry name" value="Rab_GAP_TBC_domain"/>
</dbReference>
<dbReference type="SMART" id="SM00164">
    <property type="entry name" value="TBC"/>
    <property type="match status" value="1"/>
</dbReference>
<feature type="domain" description="Rab-GAP TBC" evidence="3">
    <location>
        <begin position="547"/>
        <end position="758"/>
    </location>
</feature>
<dbReference type="Gene3D" id="1.10.10.750">
    <property type="entry name" value="Ypt/Rab-GAP domain of gyp1p, domain 1"/>
    <property type="match status" value="1"/>
</dbReference>
<dbReference type="InterPro" id="IPR000195">
    <property type="entry name" value="Rab-GAP-TBC_dom"/>
</dbReference>
<evidence type="ECO:0000313" key="5">
    <source>
        <dbReference type="Proteomes" id="UP001311232"/>
    </source>
</evidence>
<dbReference type="EMBL" id="JAHHUM010002026">
    <property type="protein sequence ID" value="KAK5607357.1"/>
    <property type="molecule type" value="Genomic_DNA"/>
</dbReference>
<dbReference type="InterPro" id="IPR035969">
    <property type="entry name" value="Rab-GAP_TBC_sf"/>
</dbReference>
<dbReference type="GO" id="GO:0031410">
    <property type="term" value="C:cytoplasmic vesicle"/>
    <property type="evidence" value="ECO:0007669"/>
    <property type="project" value="UniProtKB-ARBA"/>
</dbReference>
<dbReference type="AlphaFoldDB" id="A0AAV9REM3"/>
<dbReference type="FunFam" id="1.10.10.750:FF:000005">
    <property type="entry name" value="TBC1 domain family member 14"/>
    <property type="match status" value="1"/>
</dbReference>
<feature type="coiled-coil region" evidence="1">
    <location>
        <begin position="474"/>
        <end position="516"/>
    </location>
</feature>
<dbReference type="GO" id="GO:0031267">
    <property type="term" value="F:small GTPase binding"/>
    <property type="evidence" value="ECO:0007669"/>
    <property type="project" value="TreeGrafter"/>
</dbReference>
<proteinExistence type="predicted"/>
<keyword evidence="1" id="KW-0175">Coiled coil</keyword>
<dbReference type="GO" id="GO:0016192">
    <property type="term" value="P:vesicle-mediated transport"/>
    <property type="evidence" value="ECO:0007669"/>
    <property type="project" value="UniProtKB-ARBA"/>
</dbReference>
<dbReference type="PANTHER" id="PTHR47219">
    <property type="entry name" value="RAB GTPASE-ACTIVATING PROTEIN 1-LIKE"/>
    <property type="match status" value="1"/>
</dbReference>
<dbReference type="Gene3D" id="1.10.472.80">
    <property type="entry name" value="Ypt/Rab-GAP domain of gyp1p, domain 3"/>
    <property type="match status" value="1"/>
</dbReference>
<dbReference type="GO" id="GO:0005096">
    <property type="term" value="F:GTPase activator activity"/>
    <property type="evidence" value="ECO:0007669"/>
    <property type="project" value="TreeGrafter"/>
</dbReference>
<sequence length="843" mass="93696">METSKENGASVSVDLNENVDEPVGSEVKPGPRTLKERSLTLLVGVSGGQAADRTRTQVDLNRRNATREPEILLVAAEDGYLSGPVLPGVCGGLNGFCEQPLEAGEGGEGGGPVASCPAVLQDLVVADEGHSRDCIGTFPDDQLSCPGWLQMNSSRTSAGLSGPGVNVSDGVADSPHGVMDLLAVQFLGQRLVQFDVDCEEVKVANGGFHMLSSGCEWPGSDYFPVNRDTDLGFRQNQAPSWSYCLSSHRDPQCPRSGPPTAADPFWDSSTPEPRSSLPSPCPSSPLSEPNTREEDEEGLGDPSAPVRPQSLRTNPTTTVSLSCDATPLSPDGGFYFEPEAGVLEAGRRQSAPDKLSEETEGSELKVMPKRFGIADFFTRSLFSRKPKESKAVSHNATGWRLFGKTENREEDPRGELAATMTPQQQEEEAKDLCASSSPQCPQAAGRRKNLEFEPLSTTALILEDRPSNLPAKSMEETQRHKLEYEEMVAGAKRREMKEAQKKKRQMKERHRQEDSISNAMVIWNNEILPHWDTMKGTRRVRELWWQGLPPGVRGRVWSLAIGNELNITPELYEIFLSRAKEKWRSYSETSSVNDYESDGGASLADRESSLDLIKLDISRTFPSLFIFQKGGPYHDLLHSVLGAYTCYRPDIGYVQGMSFIAAVLILNLEEAEAFITFANLLNKPCQMAFFRVDHELMLKYFTAFEIFFEENLPRLFGHFQTNSLTPDLYLIDWIFTLYSKSLPLDVACRVWDVFCRDGEESLFRTGLGILRLYEEVLMQMDFIHIAQFLTRLPDDLQPQTLFTAMANTHMISRNRRWAQVFSAVMKDGNIKEAEKSSSPALRS</sequence>
<keyword evidence="5" id="KW-1185">Reference proteome</keyword>
<dbReference type="SUPFAM" id="SSF47923">
    <property type="entry name" value="Ypt/Rab-GAP domain of gyp1p"/>
    <property type="match status" value="2"/>
</dbReference>
<gene>
    <name evidence="4" type="ORF">CRENBAI_026405</name>
</gene>
<name>A0AAV9REM3_9TELE</name>
<evidence type="ECO:0000256" key="1">
    <source>
        <dbReference type="SAM" id="Coils"/>
    </source>
</evidence>
<feature type="compositionally biased region" description="Polar residues" evidence="2">
    <location>
        <begin position="310"/>
        <end position="323"/>
    </location>
</feature>
<protein>
    <recommendedName>
        <fullName evidence="3">Rab-GAP TBC domain-containing protein</fullName>
    </recommendedName>
</protein>
<dbReference type="PROSITE" id="PS50086">
    <property type="entry name" value="TBC_RABGAP"/>
    <property type="match status" value="1"/>
</dbReference>
<feature type="region of interest" description="Disordered" evidence="2">
    <location>
        <begin position="420"/>
        <end position="447"/>
    </location>
</feature>
<dbReference type="Pfam" id="PF00566">
    <property type="entry name" value="RabGAP-TBC"/>
    <property type="match status" value="1"/>
</dbReference>
<dbReference type="GO" id="GO:0005773">
    <property type="term" value="C:vacuole"/>
    <property type="evidence" value="ECO:0007669"/>
    <property type="project" value="UniProtKB-ARBA"/>
</dbReference>
<reference evidence="4 5" key="1">
    <citation type="submission" date="2021-06" db="EMBL/GenBank/DDBJ databases">
        <authorList>
            <person name="Palmer J.M."/>
        </authorList>
    </citation>
    <scope>NUCLEOTIDE SEQUENCE [LARGE SCALE GENOMIC DNA]</scope>
    <source>
        <strain evidence="4 5">MEX-2019</strain>
        <tissue evidence="4">Muscle</tissue>
    </source>
</reference>
<feature type="compositionally biased region" description="Low complexity" evidence="2">
    <location>
        <begin position="271"/>
        <end position="289"/>
    </location>
</feature>
<dbReference type="Gene3D" id="1.10.8.270">
    <property type="entry name" value="putative rabgap domain of human tbc1 domain family member 14 like domains"/>
    <property type="match status" value="1"/>
</dbReference>
<accession>A0AAV9REM3</accession>